<reference evidence="1" key="1">
    <citation type="submission" date="2023-02" db="EMBL/GenBank/DDBJ databases">
        <title>Proposal of a novel subspecies: Alicyclobacillus hesperidum subspecies aegle.</title>
        <authorList>
            <person name="Goto K."/>
            <person name="Fujii T."/>
            <person name="Yasui K."/>
            <person name="Mochida K."/>
            <person name="Kato-Tanaka Y."/>
            <person name="Morohoshi S."/>
            <person name="An S.Y."/>
            <person name="Kasai H."/>
            <person name="Yokota A."/>
        </authorList>
    </citation>
    <scope>NUCLEOTIDE SEQUENCE</scope>
    <source>
        <strain evidence="1">DSM 12766</strain>
    </source>
</reference>
<dbReference type="Proteomes" id="UP001157137">
    <property type="component" value="Unassembled WGS sequence"/>
</dbReference>
<proteinExistence type="predicted"/>
<dbReference type="AlphaFoldDB" id="A0AA37TXT9"/>
<protein>
    <submittedName>
        <fullName evidence="1">Uncharacterized protein</fullName>
    </submittedName>
</protein>
<comment type="caution">
    <text evidence="1">The sequence shown here is derived from an EMBL/GenBank/DDBJ whole genome shotgun (WGS) entry which is preliminary data.</text>
</comment>
<evidence type="ECO:0000313" key="2">
    <source>
        <dbReference type="Proteomes" id="UP001157137"/>
    </source>
</evidence>
<organism evidence="1 2">
    <name type="scientific">Alicyclobacillus hesperidum</name>
    <dbReference type="NCBI Taxonomy" id="89784"/>
    <lineage>
        <taxon>Bacteria</taxon>
        <taxon>Bacillati</taxon>
        <taxon>Bacillota</taxon>
        <taxon>Bacilli</taxon>
        <taxon>Bacillales</taxon>
        <taxon>Alicyclobacillaceae</taxon>
        <taxon>Alicyclobacillus</taxon>
    </lineage>
</organism>
<accession>A0AA37TXT9</accession>
<gene>
    <name evidence="1" type="ORF">Heshes_19350</name>
</gene>
<dbReference type="EMBL" id="BSRA01000010">
    <property type="protein sequence ID" value="GLV14251.1"/>
    <property type="molecule type" value="Genomic_DNA"/>
</dbReference>
<sequence>MFYEDHCFAPLNLRPNADLCFWSAPRQEAAEQAPAPIARVQASSPTFAFVSFSPQGVSNSSGYTSLPLRCSYIVWRSP</sequence>
<evidence type="ECO:0000313" key="1">
    <source>
        <dbReference type="EMBL" id="GLV14251.1"/>
    </source>
</evidence>
<name>A0AA37TXT9_9BACL</name>